<evidence type="ECO:0000313" key="3">
    <source>
        <dbReference type="Proteomes" id="UP000287033"/>
    </source>
</evidence>
<dbReference type="Proteomes" id="UP000287033">
    <property type="component" value="Unassembled WGS sequence"/>
</dbReference>
<comment type="caution">
    <text evidence="2">The sequence shown here is derived from an EMBL/GenBank/DDBJ whole genome shotgun (WGS) entry which is preliminary data.</text>
</comment>
<organism evidence="2 3">
    <name type="scientific">Chiloscyllium punctatum</name>
    <name type="common">Brownbanded bambooshark</name>
    <name type="synonym">Hemiscyllium punctatum</name>
    <dbReference type="NCBI Taxonomy" id="137246"/>
    <lineage>
        <taxon>Eukaryota</taxon>
        <taxon>Metazoa</taxon>
        <taxon>Chordata</taxon>
        <taxon>Craniata</taxon>
        <taxon>Vertebrata</taxon>
        <taxon>Chondrichthyes</taxon>
        <taxon>Elasmobranchii</taxon>
        <taxon>Galeomorphii</taxon>
        <taxon>Galeoidea</taxon>
        <taxon>Orectolobiformes</taxon>
        <taxon>Hemiscylliidae</taxon>
        <taxon>Chiloscyllium</taxon>
    </lineage>
</organism>
<accession>A0A401RLY5</accession>
<reference evidence="2 3" key="1">
    <citation type="journal article" date="2018" name="Nat. Ecol. Evol.">
        <title>Shark genomes provide insights into elasmobranch evolution and the origin of vertebrates.</title>
        <authorList>
            <person name="Hara Y"/>
            <person name="Yamaguchi K"/>
            <person name="Onimaru K"/>
            <person name="Kadota M"/>
            <person name="Koyanagi M"/>
            <person name="Keeley SD"/>
            <person name="Tatsumi K"/>
            <person name="Tanaka K"/>
            <person name="Motone F"/>
            <person name="Kageyama Y"/>
            <person name="Nozu R"/>
            <person name="Adachi N"/>
            <person name="Nishimura O"/>
            <person name="Nakagawa R"/>
            <person name="Tanegashima C"/>
            <person name="Kiyatake I"/>
            <person name="Matsumoto R"/>
            <person name="Murakumo K"/>
            <person name="Nishida K"/>
            <person name="Terakita A"/>
            <person name="Kuratani S"/>
            <person name="Sato K"/>
            <person name="Hyodo S Kuraku.S."/>
        </authorList>
    </citation>
    <scope>NUCLEOTIDE SEQUENCE [LARGE SCALE GENOMIC DNA]</scope>
</reference>
<dbReference type="AlphaFoldDB" id="A0A401RLY5"/>
<evidence type="ECO:0000313" key="2">
    <source>
        <dbReference type="EMBL" id="GCC19172.1"/>
    </source>
</evidence>
<feature type="region of interest" description="Disordered" evidence="1">
    <location>
        <begin position="1"/>
        <end position="25"/>
    </location>
</feature>
<proteinExistence type="predicted"/>
<name>A0A401RLY5_CHIPU</name>
<protein>
    <submittedName>
        <fullName evidence="2">Uncharacterized protein</fullName>
    </submittedName>
</protein>
<sequence length="159" mass="17431">MSAMGGAGVAGEAHAQRRPGGHCQQELRRRDWDLWRRGCNPRLLPPEAMKRKLWPRWSWDSRRMLTCVREPVRQELTAAAMGGSAAPGQQEAPDMAEAVPEQPGELLVAGTGEEEEVYICSVQSDPGIDGLKHSVILVQSDLAADNPGTVQCRYSQTLV</sequence>
<gene>
    <name evidence="2" type="ORF">chiPu_0020990</name>
</gene>
<evidence type="ECO:0000256" key="1">
    <source>
        <dbReference type="SAM" id="MobiDB-lite"/>
    </source>
</evidence>
<dbReference type="EMBL" id="BEZZ01003205">
    <property type="protein sequence ID" value="GCC19172.1"/>
    <property type="molecule type" value="Genomic_DNA"/>
</dbReference>
<keyword evidence="3" id="KW-1185">Reference proteome</keyword>